<accession>A0ABV1L148</accession>
<dbReference type="PANTHER" id="PTHR43245">
    <property type="entry name" value="BIFUNCTIONAL POLYMYXIN RESISTANCE PROTEIN ARNA"/>
    <property type="match status" value="1"/>
</dbReference>
<gene>
    <name evidence="2" type="ORF">QJS35_26610</name>
</gene>
<dbReference type="SUPFAM" id="SSF51735">
    <property type="entry name" value="NAD(P)-binding Rossmann-fold domains"/>
    <property type="match status" value="1"/>
</dbReference>
<dbReference type="EMBL" id="JASKHM010000018">
    <property type="protein sequence ID" value="MEQ4485956.1"/>
    <property type="molecule type" value="Genomic_DNA"/>
</dbReference>
<evidence type="ECO:0000313" key="3">
    <source>
        <dbReference type="Proteomes" id="UP001493487"/>
    </source>
</evidence>
<dbReference type="InterPro" id="IPR050177">
    <property type="entry name" value="Lipid_A_modif_metabolic_enz"/>
</dbReference>
<comment type="caution">
    <text evidence="2">The sequence shown here is derived from an EMBL/GenBank/DDBJ whole genome shotgun (WGS) entry which is preliminary data.</text>
</comment>
<dbReference type="InterPro" id="IPR001509">
    <property type="entry name" value="Epimerase_deHydtase"/>
</dbReference>
<name>A0ABV1L148_9BACL</name>
<evidence type="ECO:0000313" key="2">
    <source>
        <dbReference type="EMBL" id="MEQ4485956.1"/>
    </source>
</evidence>
<organism evidence="2 3">
    <name type="scientific">Cohnella silvisoli</name>
    <dbReference type="NCBI Taxonomy" id="2873699"/>
    <lineage>
        <taxon>Bacteria</taxon>
        <taxon>Bacillati</taxon>
        <taxon>Bacillota</taxon>
        <taxon>Bacilli</taxon>
        <taxon>Bacillales</taxon>
        <taxon>Paenibacillaceae</taxon>
        <taxon>Cohnella</taxon>
    </lineage>
</organism>
<dbReference type="Gene3D" id="3.40.50.720">
    <property type="entry name" value="NAD(P)-binding Rossmann-like Domain"/>
    <property type="match status" value="1"/>
</dbReference>
<dbReference type="RefSeq" id="WP_232189057.1">
    <property type="nucleotide sequence ID" value="NZ_JAIOAP010000017.1"/>
</dbReference>
<sequence>MKVLVTGASGNGGQAVSRALLNAGFTVRMADVFPSSAADLKAVEFVRCDTRTPADVRRAVDGVDAVIHLAAWHCAHNPPVSDDTIFAVNVDGTFHVLEACREEGIKSIVYASSMAYGWGSVYGVTKVIGEELCRAYYEMTNASIAMLRYHEFIPRPYLEFGERLLRNGVDRRDIASATVASIKAALEQRIGLFRTIIHTKHGMPEEVIRGFRNLGPAWCEEHVPGSRKLLEKYNLSLPEQVEQHDLSEAALLLGWKPEVGFLDFLRDLKMRDERGIDVTKMWVPSELPSVE</sequence>
<evidence type="ECO:0000259" key="1">
    <source>
        <dbReference type="Pfam" id="PF01370"/>
    </source>
</evidence>
<dbReference type="InterPro" id="IPR036291">
    <property type="entry name" value="NAD(P)-bd_dom_sf"/>
</dbReference>
<dbReference type="Pfam" id="PF01370">
    <property type="entry name" value="Epimerase"/>
    <property type="match status" value="1"/>
</dbReference>
<reference evidence="2 3" key="1">
    <citation type="journal article" date="2023" name="Genome Announc.">
        <title>Pan-Genome Analyses of the Genus Cohnella and Proposal of the Novel Species Cohnella silvisoli sp. nov., Isolated from Forest Soil.</title>
        <authorList>
            <person name="Wang C."/>
            <person name="Mao L."/>
            <person name="Bao G."/>
            <person name="Zhu H."/>
        </authorList>
    </citation>
    <scope>NUCLEOTIDE SEQUENCE [LARGE SCALE GENOMIC DNA]</scope>
    <source>
        <strain evidence="2 3">NL03-T5-1</strain>
    </source>
</reference>
<proteinExistence type="predicted"/>
<dbReference type="Proteomes" id="UP001493487">
    <property type="component" value="Unassembled WGS sequence"/>
</dbReference>
<protein>
    <submittedName>
        <fullName evidence="2">NAD(P)-dependent oxidoreductase</fullName>
    </submittedName>
</protein>
<keyword evidence="3" id="KW-1185">Reference proteome</keyword>
<feature type="domain" description="NAD-dependent epimerase/dehydratase" evidence="1">
    <location>
        <begin position="3"/>
        <end position="151"/>
    </location>
</feature>